<gene>
    <name evidence="1" type="ORF">EI684_17480</name>
</gene>
<name>A0A426TU52_9CHLR</name>
<evidence type="ECO:0000313" key="2">
    <source>
        <dbReference type="Proteomes" id="UP000280307"/>
    </source>
</evidence>
<organism evidence="1 2">
    <name type="scientific">Candidatus Viridilinea halotolerans</name>
    <dbReference type="NCBI Taxonomy" id="2491704"/>
    <lineage>
        <taxon>Bacteria</taxon>
        <taxon>Bacillati</taxon>
        <taxon>Chloroflexota</taxon>
        <taxon>Chloroflexia</taxon>
        <taxon>Chloroflexales</taxon>
        <taxon>Chloroflexineae</taxon>
        <taxon>Oscillochloridaceae</taxon>
        <taxon>Candidatus Viridilinea</taxon>
    </lineage>
</organism>
<reference evidence="1 2" key="1">
    <citation type="submission" date="2018-12" db="EMBL/GenBank/DDBJ databases">
        <title>Genome Sequence of Candidatus Viridilinea halotolerans isolated from saline sulfide-rich spring.</title>
        <authorList>
            <person name="Grouzdev D.S."/>
            <person name="Burganskaya E.I."/>
            <person name="Krutkina M.S."/>
            <person name="Sukhacheva M.V."/>
            <person name="Gorlenko V.M."/>
        </authorList>
    </citation>
    <scope>NUCLEOTIDE SEQUENCE [LARGE SCALE GENOMIC DNA]</scope>
    <source>
        <strain evidence="1">Chok-6</strain>
    </source>
</reference>
<comment type="caution">
    <text evidence="1">The sequence shown here is derived from an EMBL/GenBank/DDBJ whole genome shotgun (WGS) entry which is preliminary data.</text>
</comment>
<proteinExistence type="predicted"/>
<protein>
    <submittedName>
        <fullName evidence="1">Uncharacterized protein</fullName>
    </submittedName>
</protein>
<dbReference type="Proteomes" id="UP000280307">
    <property type="component" value="Unassembled WGS sequence"/>
</dbReference>
<accession>A0A426TU52</accession>
<dbReference type="AlphaFoldDB" id="A0A426TU52"/>
<evidence type="ECO:0000313" key="1">
    <source>
        <dbReference type="EMBL" id="RRR68567.1"/>
    </source>
</evidence>
<dbReference type="EMBL" id="RSAS01000710">
    <property type="protein sequence ID" value="RRR68567.1"/>
    <property type="molecule type" value="Genomic_DNA"/>
</dbReference>
<sequence>MSSTNMVGGNEVAAALRRLETVLPLAASLETRLQRHVMQQIVQVFGRYVDVAAAAPAQTVLAAWQARHRIPEPNDLSAEAKSILFHSANWGNEAAPLLLTTLPRALSAVGSPVHQWEQFDLLKCYAEALGQRLAEIAQYEPLSIPVDGWLSGFLSAIERPKTTLPRERRQLTALVAQELGEWLRERRLPPFVADLSLDDLRAILPASAETELTALMVLLQRDATNATHGLVSEALPGALGLPAEHEQWDAPSVTAAVTQLRAVCCHVGTLPAALRRELYRAIGQIFGAATAISSPAELLELMRTWRSSYVILPKDSVSANARLVYEALAGRENDPDALLLQRLPSRMAEVREAYGRWSNWSIRDHFLAALKQSAEEIAQYAVNVTNDQAETLWQDFRRRIATLSVDEQRWVVKAFREEFQP</sequence>